<proteinExistence type="predicted"/>
<name>U2KZY2_TRESO</name>
<keyword evidence="1" id="KW-1003">Cell membrane</keyword>
<evidence type="ECO:0000256" key="1">
    <source>
        <dbReference type="ARBA" id="ARBA00022475"/>
    </source>
</evidence>
<dbReference type="AlphaFoldDB" id="U2KZY2"/>
<feature type="transmembrane region" description="Helical" evidence="5">
    <location>
        <begin position="310"/>
        <end position="328"/>
    </location>
</feature>
<keyword evidence="4 5" id="KW-0472">Membrane</keyword>
<comment type="caution">
    <text evidence="7">The sequence shown here is derived from an EMBL/GenBank/DDBJ whole genome shotgun (WGS) entry which is preliminary data.</text>
</comment>
<dbReference type="PATRIC" id="fig|1125725.3.peg.1772"/>
<evidence type="ECO:0000256" key="3">
    <source>
        <dbReference type="ARBA" id="ARBA00022989"/>
    </source>
</evidence>
<evidence type="ECO:0000313" key="10">
    <source>
        <dbReference type="Proteomes" id="UP000016646"/>
    </source>
</evidence>
<keyword evidence="2 5" id="KW-0812">Transmembrane</keyword>
<evidence type="ECO:0000313" key="8">
    <source>
        <dbReference type="EMBL" id="ERJ97660.1"/>
    </source>
</evidence>
<keyword evidence="3 5" id="KW-1133">Transmembrane helix</keyword>
<feature type="transmembrane region" description="Helical" evidence="5">
    <location>
        <begin position="57"/>
        <end position="79"/>
    </location>
</feature>
<evidence type="ECO:0000313" key="7">
    <source>
        <dbReference type="EMBL" id="ERF60299.1"/>
    </source>
</evidence>
<evidence type="ECO:0000256" key="4">
    <source>
        <dbReference type="ARBA" id="ARBA00023136"/>
    </source>
</evidence>
<dbReference type="Gene3D" id="3.40.50.410">
    <property type="entry name" value="von Willebrand factor, type A domain"/>
    <property type="match status" value="1"/>
</dbReference>
<dbReference type="InterPro" id="IPR002035">
    <property type="entry name" value="VWF_A"/>
</dbReference>
<dbReference type="SMART" id="SM00327">
    <property type="entry name" value="VWA"/>
    <property type="match status" value="1"/>
</dbReference>
<evidence type="ECO:0000259" key="6">
    <source>
        <dbReference type="PROSITE" id="PS50234"/>
    </source>
</evidence>
<dbReference type="InterPro" id="IPR050768">
    <property type="entry name" value="UPF0353/GerABKA_families"/>
</dbReference>
<dbReference type="PROSITE" id="PS50234">
    <property type="entry name" value="VWFA"/>
    <property type="match status" value="1"/>
</dbReference>
<dbReference type="EMBL" id="AUZJ01000043">
    <property type="protein sequence ID" value="ERF60299.1"/>
    <property type="molecule type" value="Genomic_DNA"/>
</dbReference>
<protein>
    <submittedName>
        <fullName evidence="7">von Willebrand factor type A domain protein</fullName>
    </submittedName>
</protein>
<organism evidence="7 9">
    <name type="scientific">Treponema socranskii subsp. socranskii VPI DR56BR1116 = ATCC 35536</name>
    <dbReference type="NCBI Taxonomy" id="1125725"/>
    <lineage>
        <taxon>Bacteria</taxon>
        <taxon>Pseudomonadati</taxon>
        <taxon>Spirochaetota</taxon>
        <taxon>Spirochaetia</taxon>
        <taxon>Spirochaetales</taxon>
        <taxon>Treponemataceae</taxon>
        <taxon>Treponema</taxon>
    </lineage>
</organism>
<dbReference type="Proteomes" id="UP000016412">
    <property type="component" value="Unassembled WGS sequence"/>
</dbReference>
<keyword evidence="10" id="KW-1185">Reference proteome</keyword>
<gene>
    <name evidence="8" type="ORF">HMPREF0860_0386</name>
    <name evidence="7" type="ORF">HMPREF1325_2600</name>
</gene>
<dbReference type="SUPFAM" id="SSF53300">
    <property type="entry name" value="vWA-like"/>
    <property type="match status" value="1"/>
</dbReference>
<dbReference type="Proteomes" id="UP000016646">
    <property type="component" value="Unassembled WGS sequence"/>
</dbReference>
<accession>U2KZY2</accession>
<dbReference type="PANTHER" id="PTHR22550:SF5">
    <property type="entry name" value="LEUCINE ZIPPER PROTEIN 4"/>
    <property type="match status" value="1"/>
</dbReference>
<dbReference type="eggNOG" id="COG2304">
    <property type="taxonomic scope" value="Bacteria"/>
</dbReference>
<dbReference type="EMBL" id="AVQI01000084">
    <property type="protein sequence ID" value="ERJ97660.1"/>
    <property type="molecule type" value="Genomic_DNA"/>
</dbReference>
<dbReference type="Pfam" id="PF00092">
    <property type="entry name" value="VWA"/>
    <property type="match status" value="1"/>
</dbReference>
<dbReference type="PANTHER" id="PTHR22550">
    <property type="entry name" value="SPORE GERMINATION PROTEIN"/>
    <property type="match status" value="1"/>
</dbReference>
<evidence type="ECO:0000256" key="5">
    <source>
        <dbReference type="SAM" id="Phobius"/>
    </source>
</evidence>
<dbReference type="STRING" id="1125725.HMPREF1325_2600"/>
<evidence type="ECO:0000256" key="2">
    <source>
        <dbReference type="ARBA" id="ARBA00022692"/>
    </source>
</evidence>
<reference evidence="9 10" key="1">
    <citation type="submission" date="2013-08" db="EMBL/GenBank/DDBJ databases">
        <authorList>
            <person name="Durkin A.S."/>
            <person name="Haft D.R."/>
            <person name="McCorrison J."/>
            <person name="Torralba M."/>
            <person name="Gillis M."/>
            <person name="Haft D.H."/>
            <person name="Methe B."/>
            <person name="Sutton G."/>
            <person name="Nelson K.E."/>
        </authorList>
    </citation>
    <scope>NUCLEOTIDE SEQUENCE [LARGE SCALE GENOMIC DNA]</scope>
    <source>
        <strain evidence="8 10">ATCC 35536</strain>
        <strain evidence="7 9">VPI DR56BR1116</strain>
    </source>
</reference>
<dbReference type="OrthoDB" id="6206554at2"/>
<sequence>MLDFRNPAAFFLLFLVPALFIVRALGLFTRIAFPATLSDWGGKTFEWKGRLRSAASFISRIFIIAAFVLTVAALADPVVYHQERVYTSRGADILFVVDTSPSMAVKDIANMTRLDAARRAIRTLSLDTGGISFGLVAMATEAAIVVPPTTDRTVFFSRLDALMIGSLGDGTAIGTGLSTAVYHLSSSAAPKKCIVLVTDGENNAGSIHPETAAELAEKNRIAVYTLGIGTKGAVPLDYVDPKTGRVYSGYLQSDFDPAPLERIASLSGGKYYGVQTTGDLANVLSSIAREMNVVQTYHLHTESVRYYDRLIVAAVILFALGLFIRRVYLQELI</sequence>
<evidence type="ECO:0000313" key="9">
    <source>
        <dbReference type="Proteomes" id="UP000016412"/>
    </source>
</evidence>
<feature type="domain" description="VWFA" evidence="6">
    <location>
        <begin position="92"/>
        <end position="287"/>
    </location>
</feature>
<dbReference type="InterPro" id="IPR036465">
    <property type="entry name" value="vWFA_dom_sf"/>
</dbReference>
<dbReference type="RefSeq" id="WP_021330698.1">
    <property type="nucleotide sequence ID" value="NZ_AUZJ01000043.1"/>
</dbReference>